<dbReference type="Gene3D" id="2.60.120.1440">
    <property type="match status" value="1"/>
</dbReference>
<reference evidence="4 5" key="1">
    <citation type="submission" date="2017-11" db="EMBL/GenBank/DDBJ databases">
        <title>Infants hospitalized years apart are colonized by the same room-sourced microbial strains.</title>
        <authorList>
            <person name="Brooks B."/>
            <person name="Olm M.R."/>
            <person name="Firek B.A."/>
            <person name="Baker R."/>
            <person name="Thomas B.C."/>
            <person name="Morowitz M.J."/>
            <person name="Banfield J.F."/>
        </authorList>
    </citation>
    <scope>NUCLEOTIDE SEQUENCE [LARGE SCALE GENOMIC DNA]</scope>
    <source>
        <strain evidence="4">S2_009_000_R2_76</strain>
    </source>
</reference>
<protein>
    <recommendedName>
        <fullName evidence="6">Anti-FecI sigma factor, FecR</fullName>
    </recommendedName>
</protein>
<feature type="domain" description="Protein FecR C-terminal" evidence="3">
    <location>
        <begin position="284"/>
        <end position="353"/>
    </location>
</feature>
<keyword evidence="1" id="KW-1133">Transmembrane helix</keyword>
<keyword evidence="1" id="KW-0472">Membrane</keyword>
<dbReference type="InterPro" id="IPR006860">
    <property type="entry name" value="FecR"/>
</dbReference>
<comment type="caution">
    <text evidence="4">The sequence shown here is derived from an EMBL/GenBank/DDBJ whole genome shotgun (WGS) entry which is preliminary data.</text>
</comment>
<evidence type="ECO:0000259" key="3">
    <source>
        <dbReference type="Pfam" id="PF16344"/>
    </source>
</evidence>
<dbReference type="Gene3D" id="3.55.50.30">
    <property type="match status" value="1"/>
</dbReference>
<dbReference type="AlphaFoldDB" id="A0A2W5F909"/>
<dbReference type="PIRSF" id="PIRSF018266">
    <property type="entry name" value="FecR"/>
    <property type="match status" value="1"/>
</dbReference>
<dbReference type="Pfam" id="PF16344">
    <property type="entry name" value="FecR_C"/>
    <property type="match status" value="1"/>
</dbReference>
<evidence type="ECO:0000313" key="4">
    <source>
        <dbReference type="EMBL" id="PZP52541.1"/>
    </source>
</evidence>
<sequence length="356" mass="40307">METLLRKYWDGTITAHEKDILLRYLSEVENDYSSIGMEKFSFVTKEDNKTIHDEEKYEKLLALLHEKIGSQDQKSKLQKRNGGNKLWFWAAACILFIMGFVFFFPKDHNAYYKRNIVSKTMAVTDIVKANDKDSSIHFELVDGTLVELAAHSVVKYTSEYNKSKRDILLESGSARFEVAKNPHKPFSVTAKGIVTTALGTSFSVNISRKQKTSIKLFHGKISVQRSLLNGKPAPIIYLFPGESIEFNAANNILVKGKIEDNQLRTESPIVAGDSVRNVNVANLKLVFYKESIVSCLKKIGLLYKTKMIYSSKDLEGLWFTGSFEKNATIDEVLKTICSVNDLSYSIENEKIIIQSN</sequence>
<evidence type="ECO:0008006" key="6">
    <source>
        <dbReference type="Google" id="ProtNLM"/>
    </source>
</evidence>
<organism evidence="4 5">
    <name type="scientific">Pseudopedobacter saltans</name>
    <dbReference type="NCBI Taxonomy" id="151895"/>
    <lineage>
        <taxon>Bacteria</taxon>
        <taxon>Pseudomonadati</taxon>
        <taxon>Bacteroidota</taxon>
        <taxon>Sphingobacteriia</taxon>
        <taxon>Sphingobacteriales</taxon>
        <taxon>Sphingobacteriaceae</taxon>
        <taxon>Pseudopedobacter</taxon>
    </lineage>
</organism>
<dbReference type="Proteomes" id="UP000249645">
    <property type="component" value="Unassembled WGS sequence"/>
</dbReference>
<name>A0A2W5F909_9SPHI</name>
<dbReference type="PANTHER" id="PTHR30273">
    <property type="entry name" value="PERIPLASMIC SIGNAL SENSOR AND SIGMA FACTOR ACTIVATOR FECR-RELATED"/>
    <property type="match status" value="1"/>
</dbReference>
<accession>A0A2W5F909</accession>
<evidence type="ECO:0000313" key="5">
    <source>
        <dbReference type="Proteomes" id="UP000249645"/>
    </source>
</evidence>
<feature type="domain" description="FecR protein" evidence="2">
    <location>
        <begin position="132"/>
        <end position="221"/>
    </location>
</feature>
<dbReference type="PANTHER" id="PTHR30273:SF2">
    <property type="entry name" value="PROTEIN FECR"/>
    <property type="match status" value="1"/>
</dbReference>
<evidence type="ECO:0000256" key="1">
    <source>
        <dbReference type="SAM" id="Phobius"/>
    </source>
</evidence>
<evidence type="ECO:0000259" key="2">
    <source>
        <dbReference type="Pfam" id="PF04773"/>
    </source>
</evidence>
<gene>
    <name evidence="4" type="ORF">DI598_00460</name>
</gene>
<proteinExistence type="predicted"/>
<dbReference type="EMBL" id="QFOI01000003">
    <property type="protein sequence ID" value="PZP52541.1"/>
    <property type="molecule type" value="Genomic_DNA"/>
</dbReference>
<keyword evidence="1" id="KW-0812">Transmembrane</keyword>
<dbReference type="GO" id="GO:0016989">
    <property type="term" value="F:sigma factor antagonist activity"/>
    <property type="evidence" value="ECO:0007669"/>
    <property type="project" value="TreeGrafter"/>
</dbReference>
<dbReference type="Pfam" id="PF04773">
    <property type="entry name" value="FecR"/>
    <property type="match status" value="1"/>
</dbReference>
<feature type="transmembrane region" description="Helical" evidence="1">
    <location>
        <begin position="86"/>
        <end position="104"/>
    </location>
</feature>
<dbReference type="InterPro" id="IPR012373">
    <property type="entry name" value="Ferrdict_sens_TM"/>
</dbReference>
<dbReference type="InterPro" id="IPR032508">
    <property type="entry name" value="FecR_C"/>
</dbReference>